<dbReference type="EMBL" id="CM047900">
    <property type="protein sequence ID" value="KAJ0099220.1"/>
    <property type="molecule type" value="Genomic_DNA"/>
</dbReference>
<gene>
    <name evidence="1" type="ORF">Patl1_22217</name>
</gene>
<protein>
    <submittedName>
        <fullName evidence="1">Uncharacterized protein</fullName>
    </submittedName>
</protein>
<proteinExistence type="predicted"/>
<sequence>MIKGQFIEWIDCCCAGTEMNNINGKEELHFPVSSVLPCKDVIIQHPRTKSCELLSQLPSSIPLDFGSDADVMKETVWTKVFIPVVPEDPHVIDFITAQCSRSMDDSISDCSDQIDDEDDAKYRRRAGKGPQFKNLVELLKEIKELQDELEEHSDDEGSRKNNTASMILKVQVEVAPLDGNEFFIKVFCEHNSDGFVKLMEALNSLVLEVTNANITHFRGLVSNVFKKKSGEMVRADHVKDSLLELTRNPSRLWPHEMAKTSDCINGVEYNPPPPYHHHQEHHLHNHRLCLVVGAAVMVVVVEGIVFADFITVVENLG</sequence>
<keyword evidence="2" id="KW-1185">Reference proteome</keyword>
<accession>A0ACC1BJW3</accession>
<comment type="caution">
    <text evidence="1">The sequence shown here is derived from an EMBL/GenBank/DDBJ whole genome shotgun (WGS) entry which is preliminary data.</text>
</comment>
<evidence type="ECO:0000313" key="2">
    <source>
        <dbReference type="Proteomes" id="UP001164250"/>
    </source>
</evidence>
<evidence type="ECO:0000313" key="1">
    <source>
        <dbReference type="EMBL" id="KAJ0099220.1"/>
    </source>
</evidence>
<organism evidence="1 2">
    <name type="scientific">Pistacia atlantica</name>
    <dbReference type="NCBI Taxonomy" id="434234"/>
    <lineage>
        <taxon>Eukaryota</taxon>
        <taxon>Viridiplantae</taxon>
        <taxon>Streptophyta</taxon>
        <taxon>Embryophyta</taxon>
        <taxon>Tracheophyta</taxon>
        <taxon>Spermatophyta</taxon>
        <taxon>Magnoliopsida</taxon>
        <taxon>eudicotyledons</taxon>
        <taxon>Gunneridae</taxon>
        <taxon>Pentapetalae</taxon>
        <taxon>rosids</taxon>
        <taxon>malvids</taxon>
        <taxon>Sapindales</taxon>
        <taxon>Anacardiaceae</taxon>
        <taxon>Pistacia</taxon>
    </lineage>
</organism>
<name>A0ACC1BJW3_9ROSI</name>
<dbReference type="Proteomes" id="UP001164250">
    <property type="component" value="Chromosome 4"/>
</dbReference>
<reference evidence="2" key="1">
    <citation type="journal article" date="2023" name="G3 (Bethesda)">
        <title>Genome assembly and association tests identify interacting loci associated with vigor, precocity, and sex in interspecific pistachio rootstocks.</title>
        <authorList>
            <person name="Palmer W."/>
            <person name="Jacygrad E."/>
            <person name="Sagayaradj S."/>
            <person name="Cavanaugh K."/>
            <person name="Han R."/>
            <person name="Bertier L."/>
            <person name="Beede B."/>
            <person name="Kafkas S."/>
            <person name="Golino D."/>
            <person name="Preece J."/>
            <person name="Michelmore R."/>
        </authorList>
    </citation>
    <scope>NUCLEOTIDE SEQUENCE [LARGE SCALE GENOMIC DNA]</scope>
</reference>